<dbReference type="GeneID" id="59352688"/>
<feature type="region of interest" description="Disordered" evidence="1">
    <location>
        <begin position="21"/>
        <end position="41"/>
    </location>
</feature>
<reference evidence="2" key="1">
    <citation type="submission" date="2020-05" db="EMBL/GenBank/DDBJ databases">
        <title>Mycena genomes resolve the evolution of fungal bioluminescence.</title>
        <authorList>
            <person name="Tsai I.J."/>
        </authorList>
    </citation>
    <scope>NUCLEOTIDE SEQUENCE</scope>
    <source>
        <strain evidence="2">171206Taipei</strain>
    </source>
</reference>
<name>A0A8H6VPC0_9AGAR</name>
<dbReference type="EMBL" id="JACAZF010000017">
    <property type="protein sequence ID" value="KAF7289142.1"/>
    <property type="molecule type" value="Genomic_DNA"/>
</dbReference>
<dbReference type="Proteomes" id="UP000636479">
    <property type="component" value="Unassembled WGS sequence"/>
</dbReference>
<protein>
    <submittedName>
        <fullName evidence="2">Uncharacterized protein</fullName>
    </submittedName>
</protein>
<evidence type="ECO:0000313" key="3">
    <source>
        <dbReference type="Proteomes" id="UP000636479"/>
    </source>
</evidence>
<sequence>MGDGTSAEAKSWVSNLFTSRGHNGRPHSPFHTAATSPSSTTRFTRAVIRATTGKRRRQLVWRDWEAAGADTGREQRVLSSAFDVYSLLDWPNSSVTEIFSLRAWVRANTNWESLLTHILPACLASNSSAPRARSPPAFTLPHRDRCGIPVFDNDSRHLRYDWQAETPTRLDGSGSRWDGGSWENSCFDLAKACGLRAWMCVNASP</sequence>
<evidence type="ECO:0000313" key="2">
    <source>
        <dbReference type="EMBL" id="KAF7289142.1"/>
    </source>
</evidence>
<dbReference type="AlphaFoldDB" id="A0A8H6VPC0"/>
<evidence type="ECO:0000256" key="1">
    <source>
        <dbReference type="SAM" id="MobiDB-lite"/>
    </source>
</evidence>
<keyword evidence="3" id="KW-1185">Reference proteome</keyword>
<organism evidence="2 3">
    <name type="scientific">Mycena indigotica</name>
    <dbReference type="NCBI Taxonomy" id="2126181"/>
    <lineage>
        <taxon>Eukaryota</taxon>
        <taxon>Fungi</taxon>
        <taxon>Dikarya</taxon>
        <taxon>Basidiomycota</taxon>
        <taxon>Agaricomycotina</taxon>
        <taxon>Agaricomycetes</taxon>
        <taxon>Agaricomycetidae</taxon>
        <taxon>Agaricales</taxon>
        <taxon>Marasmiineae</taxon>
        <taxon>Mycenaceae</taxon>
        <taxon>Mycena</taxon>
    </lineage>
</organism>
<proteinExistence type="predicted"/>
<accession>A0A8H6VPC0</accession>
<comment type="caution">
    <text evidence="2">The sequence shown here is derived from an EMBL/GenBank/DDBJ whole genome shotgun (WGS) entry which is preliminary data.</text>
</comment>
<dbReference type="RefSeq" id="XP_037213173.1">
    <property type="nucleotide sequence ID" value="XM_037370172.1"/>
</dbReference>
<gene>
    <name evidence="2" type="ORF">MIND_01375200</name>
</gene>